<dbReference type="InterPro" id="IPR003594">
    <property type="entry name" value="HATPase_dom"/>
</dbReference>
<feature type="domain" description="Histidine kinase/HSP90-like ATPase" evidence="2">
    <location>
        <begin position="21"/>
        <end position="126"/>
    </location>
</feature>
<evidence type="ECO:0000313" key="3">
    <source>
        <dbReference type="EMBL" id="MCK8681647.1"/>
    </source>
</evidence>
<dbReference type="Proteomes" id="UP001522868">
    <property type="component" value="Unassembled WGS sequence"/>
</dbReference>
<sequence length="144" mass="15315">MGGSSVRAVGWARSLPMTSTAKEARDWARAHLDSLGWGQEASETVDAVLLSVSELVTNAHVHAHSSAQLVLTWDTSCLHVAVHDGSTQLPVARPPDNERLGGRGMFLVDALADTWQVRPCSDGKLVMACFQPPAEALESEAAEG</sequence>
<dbReference type="Gene3D" id="3.30.565.10">
    <property type="entry name" value="Histidine kinase-like ATPase, C-terminal domain"/>
    <property type="match status" value="1"/>
</dbReference>
<keyword evidence="3" id="KW-0547">Nucleotide-binding</keyword>
<accession>A0ABT0IK50</accession>
<organism evidence="3 4">
    <name type="scientific">Streptomyces lichenis</name>
    <dbReference type="NCBI Taxonomy" id="2306967"/>
    <lineage>
        <taxon>Bacteria</taxon>
        <taxon>Bacillati</taxon>
        <taxon>Actinomycetota</taxon>
        <taxon>Actinomycetes</taxon>
        <taxon>Kitasatosporales</taxon>
        <taxon>Streptomycetaceae</taxon>
        <taxon>Streptomyces</taxon>
    </lineage>
</organism>
<dbReference type="RefSeq" id="WP_248637472.1">
    <property type="nucleotide sequence ID" value="NZ_JALPTH010000048.1"/>
</dbReference>
<keyword evidence="3" id="KW-0067">ATP-binding</keyword>
<dbReference type="SUPFAM" id="SSF55874">
    <property type="entry name" value="ATPase domain of HSP90 chaperone/DNA topoisomerase II/histidine kinase"/>
    <property type="match status" value="1"/>
</dbReference>
<protein>
    <submittedName>
        <fullName evidence="3">ATP-binding protein</fullName>
    </submittedName>
</protein>
<gene>
    <name evidence="3" type="ORF">M1O15_30460</name>
</gene>
<dbReference type="GO" id="GO:0005524">
    <property type="term" value="F:ATP binding"/>
    <property type="evidence" value="ECO:0007669"/>
    <property type="project" value="UniProtKB-KW"/>
</dbReference>
<dbReference type="PANTHER" id="PTHR35526:SF3">
    <property type="entry name" value="ANTI-SIGMA-F FACTOR RSBW"/>
    <property type="match status" value="1"/>
</dbReference>
<dbReference type="InterPro" id="IPR050267">
    <property type="entry name" value="Anti-sigma-factor_SerPK"/>
</dbReference>
<dbReference type="PANTHER" id="PTHR35526">
    <property type="entry name" value="ANTI-SIGMA-F FACTOR RSBW-RELATED"/>
    <property type="match status" value="1"/>
</dbReference>
<proteinExistence type="predicted"/>
<reference evidence="3 4" key="1">
    <citation type="submission" date="2022-04" db="EMBL/GenBank/DDBJ databases">
        <title>Streptomyces sp. nov. LCR6-01 isolated from Lichen of Dirinaria sp.</title>
        <authorList>
            <person name="Kanchanasin P."/>
            <person name="Tanasupawat S."/>
            <person name="Phongsopitanun W."/>
        </authorList>
    </citation>
    <scope>NUCLEOTIDE SEQUENCE [LARGE SCALE GENOMIC DNA]</scope>
    <source>
        <strain evidence="3 4">LCR6-01</strain>
    </source>
</reference>
<keyword evidence="1" id="KW-0808">Transferase</keyword>
<dbReference type="CDD" id="cd16936">
    <property type="entry name" value="HATPase_RsbW-like"/>
    <property type="match status" value="1"/>
</dbReference>
<comment type="caution">
    <text evidence="3">The sequence shown here is derived from an EMBL/GenBank/DDBJ whole genome shotgun (WGS) entry which is preliminary data.</text>
</comment>
<evidence type="ECO:0000259" key="2">
    <source>
        <dbReference type="Pfam" id="PF13581"/>
    </source>
</evidence>
<name>A0ABT0IK50_9ACTN</name>
<dbReference type="EMBL" id="JALPTH010000048">
    <property type="protein sequence ID" value="MCK8681647.1"/>
    <property type="molecule type" value="Genomic_DNA"/>
</dbReference>
<evidence type="ECO:0000313" key="4">
    <source>
        <dbReference type="Proteomes" id="UP001522868"/>
    </source>
</evidence>
<dbReference type="Pfam" id="PF13581">
    <property type="entry name" value="HATPase_c_2"/>
    <property type="match status" value="1"/>
</dbReference>
<dbReference type="InterPro" id="IPR036890">
    <property type="entry name" value="HATPase_C_sf"/>
</dbReference>
<keyword evidence="1" id="KW-0418">Kinase</keyword>
<keyword evidence="4" id="KW-1185">Reference proteome</keyword>
<evidence type="ECO:0000256" key="1">
    <source>
        <dbReference type="ARBA" id="ARBA00022527"/>
    </source>
</evidence>
<keyword evidence="1" id="KW-0723">Serine/threonine-protein kinase</keyword>